<reference evidence="1 2" key="1">
    <citation type="journal article" date="2014" name="Int. J. Syst. Evol. Microbiol.">
        <title>Nitrososphaera viennensis gen. nov., sp. nov., an aerobic and mesophilic, ammonia-oxidizing archaeon from soil and a member of the archaeal phylum Thaumarchaeota.</title>
        <authorList>
            <person name="Stieglmeier M."/>
            <person name="Klingl A."/>
            <person name="Alves R.J."/>
            <person name="Rittmann S.K."/>
            <person name="Melcher M."/>
            <person name="Leisch N."/>
            <person name="Schleper C."/>
        </authorList>
    </citation>
    <scope>NUCLEOTIDE SEQUENCE [LARGE SCALE GENOMIC DNA]</scope>
    <source>
        <strain evidence="1">EN76</strain>
    </source>
</reference>
<evidence type="ECO:0000313" key="2">
    <source>
        <dbReference type="Proteomes" id="UP000027093"/>
    </source>
</evidence>
<dbReference type="GeneID" id="74945423"/>
<dbReference type="STRING" id="926571.NVIE_001580"/>
<sequence>MHKNNVRRRGKLESNLAETVRMASIVQKGVESGRSSYVEMRALARLTGQNVRAKVHKIQASLKKDDNDSGSSLKALLKTLATDMSEGYADVLTPNGIIRDDKLDALLSLDSDIVTCLKIIAAKDSPKEAEDVLKGLVEERKKFVAALRA</sequence>
<keyword evidence="2" id="KW-1185">Reference proteome</keyword>
<dbReference type="Proteomes" id="UP000027093">
    <property type="component" value="Chromosome"/>
</dbReference>
<dbReference type="KEGG" id="nvn:NVIE_001580"/>
<dbReference type="HOGENOM" id="CLU_1801612_0_0_2"/>
<gene>
    <name evidence="1" type="ORF">NVIE_001580</name>
</gene>
<proteinExistence type="predicted"/>
<dbReference type="EMBL" id="CP007536">
    <property type="protein sequence ID" value="AIC14343.1"/>
    <property type="molecule type" value="Genomic_DNA"/>
</dbReference>
<organism evidence="1 2">
    <name type="scientific">Nitrososphaera viennensis EN76</name>
    <dbReference type="NCBI Taxonomy" id="926571"/>
    <lineage>
        <taxon>Archaea</taxon>
        <taxon>Nitrososphaerota</taxon>
        <taxon>Nitrososphaeria</taxon>
        <taxon>Nitrososphaerales</taxon>
        <taxon>Nitrososphaeraceae</taxon>
        <taxon>Nitrososphaera</taxon>
    </lineage>
</organism>
<protein>
    <submittedName>
        <fullName evidence="1">Uncharacterized protein</fullName>
    </submittedName>
</protein>
<evidence type="ECO:0000313" key="1">
    <source>
        <dbReference type="EMBL" id="AIC14343.1"/>
    </source>
</evidence>
<dbReference type="OrthoDB" id="11363at2157"/>
<name>A0A060HFH5_9ARCH</name>
<accession>A0A060HFH5</accession>
<dbReference type="RefSeq" id="WP_075053577.1">
    <property type="nucleotide sequence ID" value="NZ_CP007536.1"/>
</dbReference>
<dbReference type="AlphaFoldDB" id="A0A060HFH5"/>